<organism evidence="13 14">
    <name type="scientific">Raoultibacter massiliensis</name>
    <dbReference type="NCBI Taxonomy" id="1852371"/>
    <lineage>
        <taxon>Bacteria</taxon>
        <taxon>Bacillati</taxon>
        <taxon>Actinomycetota</taxon>
        <taxon>Coriobacteriia</taxon>
        <taxon>Eggerthellales</taxon>
        <taxon>Eggerthellaceae</taxon>
        <taxon>Raoultibacter</taxon>
    </lineage>
</organism>
<dbReference type="InterPro" id="IPR007115">
    <property type="entry name" value="6-PTP_synth/QueD"/>
</dbReference>
<name>A0ABV1JB66_9ACTN</name>
<evidence type="ECO:0000256" key="3">
    <source>
        <dbReference type="ARBA" id="ARBA00008900"/>
    </source>
</evidence>
<evidence type="ECO:0000256" key="10">
    <source>
        <dbReference type="ARBA" id="ARBA00048807"/>
    </source>
</evidence>
<gene>
    <name evidence="13" type="primary">queD</name>
    <name evidence="13" type="ORF">AAA083_04910</name>
</gene>
<evidence type="ECO:0000256" key="5">
    <source>
        <dbReference type="ARBA" id="ARBA00018141"/>
    </source>
</evidence>
<feature type="region of interest" description="Disordered" evidence="11">
    <location>
        <begin position="188"/>
        <end position="237"/>
    </location>
</feature>
<dbReference type="SUPFAM" id="SSF53098">
    <property type="entry name" value="Ribonuclease H-like"/>
    <property type="match status" value="1"/>
</dbReference>
<evidence type="ECO:0000259" key="12">
    <source>
        <dbReference type="PROSITE" id="PS50879"/>
    </source>
</evidence>
<evidence type="ECO:0000313" key="13">
    <source>
        <dbReference type="EMBL" id="MEQ3362314.1"/>
    </source>
</evidence>
<feature type="compositionally biased region" description="Polar residues" evidence="11">
    <location>
        <begin position="216"/>
        <end position="225"/>
    </location>
</feature>
<dbReference type="NCBIfam" id="TIGR03367">
    <property type="entry name" value="queuosine_QueD"/>
    <property type="match status" value="1"/>
</dbReference>
<keyword evidence="14" id="KW-1185">Reference proteome</keyword>
<dbReference type="EMBL" id="JBBNOP010000003">
    <property type="protein sequence ID" value="MEQ3362314.1"/>
    <property type="molecule type" value="Genomic_DNA"/>
</dbReference>
<dbReference type="SUPFAM" id="SSF55620">
    <property type="entry name" value="Tetrahydrobiopterin biosynthesis enzymes-like"/>
    <property type="match status" value="1"/>
</dbReference>
<evidence type="ECO:0000256" key="6">
    <source>
        <dbReference type="ARBA" id="ARBA00022723"/>
    </source>
</evidence>
<comment type="catalytic activity">
    <reaction evidence="10">
        <text>7,8-dihydroneopterin 3'-triphosphate + H2O = 6-carboxy-5,6,7,8-tetrahydropterin + triphosphate + acetaldehyde + 2 H(+)</text>
        <dbReference type="Rhea" id="RHEA:27966"/>
        <dbReference type="ChEBI" id="CHEBI:15343"/>
        <dbReference type="ChEBI" id="CHEBI:15377"/>
        <dbReference type="ChEBI" id="CHEBI:15378"/>
        <dbReference type="ChEBI" id="CHEBI:18036"/>
        <dbReference type="ChEBI" id="CHEBI:58462"/>
        <dbReference type="ChEBI" id="CHEBI:61032"/>
        <dbReference type="EC" id="4.1.2.50"/>
    </reaction>
</comment>
<dbReference type="Gene3D" id="3.30.479.10">
    <property type="entry name" value="6-pyruvoyl tetrahydropterin synthase/QueD"/>
    <property type="match status" value="1"/>
</dbReference>
<evidence type="ECO:0000256" key="7">
    <source>
        <dbReference type="ARBA" id="ARBA00022833"/>
    </source>
</evidence>
<keyword evidence="8 13" id="KW-0456">Lyase</keyword>
<dbReference type="Pfam" id="PF13456">
    <property type="entry name" value="RVT_3"/>
    <property type="match status" value="1"/>
</dbReference>
<accession>A0ABV1JB66</accession>
<feature type="domain" description="RNase H type-1" evidence="12">
    <location>
        <begin position="1"/>
        <end position="130"/>
    </location>
</feature>
<evidence type="ECO:0000256" key="2">
    <source>
        <dbReference type="ARBA" id="ARBA00005061"/>
    </source>
</evidence>
<proteinExistence type="inferred from homology"/>
<dbReference type="Gene3D" id="3.30.420.10">
    <property type="entry name" value="Ribonuclease H-like superfamily/Ribonuclease H"/>
    <property type="match status" value="1"/>
</dbReference>
<dbReference type="InterPro" id="IPR036397">
    <property type="entry name" value="RNaseH_sf"/>
</dbReference>
<comment type="cofactor">
    <cofactor evidence="1">
        <name>Zn(2+)</name>
        <dbReference type="ChEBI" id="CHEBI:29105"/>
    </cofactor>
</comment>
<reference evidence="13 14" key="1">
    <citation type="submission" date="2024-04" db="EMBL/GenBank/DDBJ databases">
        <title>Human intestinal bacterial collection.</title>
        <authorList>
            <person name="Pauvert C."/>
            <person name="Hitch T.C.A."/>
            <person name="Clavel T."/>
        </authorList>
    </citation>
    <scope>NUCLEOTIDE SEQUENCE [LARGE SCALE GENOMIC DNA]</scope>
    <source>
        <strain evidence="13 14">CLA-KB-H42</strain>
    </source>
</reference>
<dbReference type="EC" id="4.1.2.50" evidence="4"/>
<evidence type="ECO:0000256" key="8">
    <source>
        <dbReference type="ARBA" id="ARBA00023239"/>
    </source>
</evidence>
<dbReference type="RefSeq" id="WP_245874575.1">
    <property type="nucleotide sequence ID" value="NZ_JBBNOP010000003.1"/>
</dbReference>
<dbReference type="PANTHER" id="PTHR12589">
    <property type="entry name" value="PYRUVOYL TETRAHYDROBIOPTERIN SYNTHASE"/>
    <property type="match status" value="1"/>
</dbReference>
<comment type="similarity">
    <text evidence="3">Belongs to the PTPS family. QueD subfamily.</text>
</comment>
<dbReference type="Proteomes" id="UP001487305">
    <property type="component" value="Unassembled WGS sequence"/>
</dbReference>
<sequence>MKAYLNTDGGSRGNPGPAGFGFELVDESGSSIASGGWFLPKATNNVAEYSALVWGLRNALAAGVTDIAVRADSELMVKQMLGQYKVKSEDLKPLFMQARDLFGRFGKASIAHVYRNENKRADALANETMDARGPVGSYLVAWEDAPANLFDFDAGVNARPEKDRAAAVAATAPAGSFDAFSAKGLSGEACASKPSGDPDGQRLDSLSGEACVHSGGESQKGTTMERNPAYTGPGRLSGETYEHTGGHYELTVKDHFDAAHALPGYDGPCRFLHGHTWDIEATLAGQHLDDVGMLYDFKAIKRDLHAILENFDHRCINEVAPFDVINPTAEHMARVIFYELEKTLPAPISLKEVAVWESPIARVAYRP</sequence>
<evidence type="ECO:0000256" key="9">
    <source>
        <dbReference type="ARBA" id="ARBA00031449"/>
    </source>
</evidence>
<dbReference type="Pfam" id="PF01242">
    <property type="entry name" value="PTPS"/>
    <property type="match status" value="1"/>
</dbReference>
<dbReference type="InterPro" id="IPR012337">
    <property type="entry name" value="RNaseH-like_sf"/>
</dbReference>
<dbReference type="CDD" id="cd09279">
    <property type="entry name" value="RNase_HI_like"/>
    <property type="match status" value="1"/>
</dbReference>
<dbReference type="GO" id="GO:0070497">
    <property type="term" value="F:6-carboxytetrahydropterin synthase activity"/>
    <property type="evidence" value="ECO:0007669"/>
    <property type="project" value="UniProtKB-EC"/>
</dbReference>
<dbReference type="InterPro" id="IPR038418">
    <property type="entry name" value="6-PTP_synth/QueD_sf"/>
</dbReference>
<evidence type="ECO:0000256" key="4">
    <source>
        <dbReference type="ARBA" id="ARBA00012982"/>
    </source>
</evidence>
<comment type="caution">
    <text evidence="13">The sequence shown here is derived from an EMBL/GenBank/DDBJ whole genome shotgun (WGS) entry which is preliminary data.</text>
</comment>
<evidence type="ECO:0000256" key="11">
    <source>
        <dbReference type="SAM" id="MobiDB-lite"/>
    </source>
</evidence>
<keyword evidence="7" id="KW-0862">Zinc</keyword>
<keyword evidence="6" id="KW-0479">Metal-binding</keyword>
<evidence type="ECO:0000256" key="1">
    <source>
        <dbReference type="ARBA" id="ARBA00001947"/>
    </source>
</evidence>
<evidence type="ECO:0000313" key="14">
    <source>
        <dbReference type="Proteomes" id="UP001487305"/>
    </source>
</evidence>
<comment type="pathway">
    <text evidence="2">Purine metabolism; 7-cyano-7-deazaguanine biosynthesis.</text>
</comment>
<protein>
    <recommendedName>
        <fullName evidence="5">6-carboxy-5,6,7,8-tetrahydropterin synthase</fullName>
        <ecNumber evidence="4">4.1.2.50</ecNumber>
    </recommendedName>
    <alternativeName>
        <fullName evidence="9">Queuosine biosynthesis protein QueD</fullName>
    </alternativeName>
</protein>
<dbReference type="PROSITE" id="PS50879">
    <property type="entry name" value="RNASE_H_1"/>
    <property type="match status" value="1"/>
</dbReference>
<dbReference type="PANTHER" id="PTHR12589:SF7">
    <property type="entry name" value="6-PYRUVOYL TETRAHYDROBIOPTERIN SYNTHASE"/>
    <property type="match status" value="1"/>
</dbReference>
<dbReference type="InterPro" id="IPR002156">
    <property type="entry name" value="RNaseH_domain"/>
</dbReference>